<feature type="compositionally biased region" description="Basic and acidic residues" evidence="1">
    <location>
        <begin position="93"/>
        <end position="105"/>
    </location>
</feature>
<dbReference type="InterPro" id="IPR009057">
    <property type="entry name" value="Homeodomain-like_sf"/>
</dbReference>
<gene>
    <name evidence="3" type="ORF">F8M41_013204</name>
</gene>
<evidence type="ECO:0000256" key="1">
    <source>
        <dbReference type="SAM" id="MobiDB-lite"/>
    </source>
</evidence>
<evidence type="ECO:0000313" key="4">
    <source>
        <dbReference type="Proteomes" id="UP000439903"/>
    </source>
</evidence>
<keyword evidence="4" id="KW-1185">Reference proteome</keyword>
<name>A0A8H4EP48_GIGMA</name>
<accession>A0A8H4EP48</accession>
<sequence>MTDNLKENNYIDLTQPSILNGLDYERDEEQKLENFKSFNIYVNECINIIDDVDEKQKDETRDDSNFGIFPFVKNGIGFGGLAPIKSVGPSAEINKRESHPKENRNNDPLFSLKSERLSNQDLKRSFNENDSDESEFDEEFFSKLKDEDIKKTKKTNEIVDNSLNVKTKRKKKPSKVIPWTKAEECQLMQAIETHGTKWCLVREAMGNKRAPYCYQSHWNVMKKRCL</sequence>
<dbReference type="EMBL" id="WTPW01000269">
    <property type="protein sequence ID" value="KAF0528301.1"/>
    <property type="molecule type" value="Genomic_DNA"/>
</dbReference>
<dbReference type="CDD" id="cd00167">
    <property type="entry name" value="SANT"/>
    <property type="match status" value="1"/>
</dbReference>
<dbReference type="PROSITE" id="PS50090">
    <property type="entry name" value="MYB_LIKE"/>
    <property type="match status" value="1"/>
</dbReference>
<evidence type="ECO:0000259" key="2">
    <source>
        <dbReference type="PROSITE" id="PS50090"/>
    </source>
</evidence>
<comment type="caution">
    <text evidence="3">The sequence shown here is derived from an EMBL/GenBank/DDBJ whole genome shotgun (WGS) entry which is preliminary data.</text>
</comment>
<feature type="region of interest" description="Disordered" evidence="1">
    <location>
        <begin position="91"/>
        <end position="114"/>
    </location>
</feature>
<dbReference type="OrthoDB" id="2143914at2759"/>
<protein>
    <recommendedName>
        <fullName evidence="2">Myb-like domain-containing protein</fullName>
    </recommendedName>
</protein>
<feature type="domain" description="Myb-like" evidence="2">
    <location>
        <begin position="178"/>
        <end position="222"/>
    </location>
</feature>
<dbReference type="SUPFAM" id="SSF46689">
    <property type="entry name" value="Homeodomain-like"/>
    <property type="match status" value="1"/>
</dbReference>
<dbReference type="AlphaFoldDB" id="A0A8H4EP48"/>
<dbReference type="InterPro" id="IPR001005">
    <property type="entry name" value="SANT/Myb"/>
</dbReference>
<evidence type="ECO:0000313" key="3">
    <source>
        <dbReference type="EMBL" id="KAF0528301.1"/>
    </source>
</evidence>
<organism evidence="3 4">
    <name type="scientific">Gigaspora margarita</name>
    <dbReference type="NCBI Taxonomy" id="4874"/>
    <lineage>
        <taxon>Eukaryota</taxon>
        <taxon>Fungi</taxon>
        <taxon>Fungi incertae sedis</taxon>
        <taxon>Mucoromycota</taxon>
        <taxon>Glomeromycotina</taxon>
        <taxon>Glomeromycetes</taxon>
        <taxon>Diversisporales</taxon>
        <taxon>Gigasporaceae</taxon>
        <taxon>Gigaspora</taxon>
    </lineage>
</organism>
<dbReference type="SMART" id="SM00717">
    <property type="entry name" value="SANT"/>
    <property type="match status" value="1"/>
</dbReference>
<dbReference type="Proteomes" id="UP000439903">
    <property type="component" value="Unassembled WGS sequence"/>
</dbReference>
<proteinExistence type="predicted"/>
<reference evidence="3 4" key="1">
    <citation type="journal article" date="2019" name="Environ. Microbiol.">
        <title>At the nexus of three kingdoms: the genome of the mycorrhizal fungus Gigaspora margarita provides insights into plant, endobacterial and fungal interactions.</title>
        <authorList>
            <person name="Venice F."/>
            <person name="Ghignone S."/>
            <person name="Salvioli di Fossalunga A."/>
            <person name="Amselem J."/>
            <person name="Novero M."/>
            <person name="Xianan X."/>
            <person name="Sedzielewska Toro K."/>
            <person name="Morin E."/>
            <person name="Lipzen A."/>
            <person name="Grigoriev I.V."/>
            <person name="Henrissat B."/>
            <person name="Martin F.M."/>
            <person name="Bonfante P."/>
        </authorList>
    </citation>
    <scope>NUCLEOTIDE SEQUENCE [LARGE SCALE GENOMIC DNA]</scope>
    <source>
        <strain evidence="3 4">BEG34</strain>
    </source>
</reference>
<dbReference type="Gene3D" id="1.10.10.60">
    <property type="entry name" value="Homeodomain-like"/>
    <property type="match status" value="1"/>
</dbReference>